<organism evidence="3 4">
    <name type="scientific">Ancylobacter oerskovii</name>
    <dbReference type="NCBI Taxonomy" id="459519"/>
    <lineage>
        <taxon>Bacteria</taxon>
        <taxon>Pseudomonadati</taxon>
        <taxon>Pseudomonadota</taxon>
        <taxon>Alphaproteobacteria</taxon>
        <taxon>Hyphomicrobiales</taxon>
        <taxon>Xanthobacteraceae</taxon>
        <taxon>Ancylobacter</taxon>
    </lineage>
</organism>
<dbReference type="InterPro" id="IPR001296">
    <property type="entry name" value="Glyco_trans_1"/>
</dbReference>
<dbReference type="Proteomes" id="UP001597299">
    <property type="component" value="Unassembled WGS sequence"/>
</dbReference>
<dbReference type="Gene3D" id="3.40.50.2000">
    <property type="entry name" value="Glycogen Phosphorylase B"/>
    <property type="match status" value="2"/>
</dbReference>
<proteinExistence type="predicted"/>
<evidence type="ECO:0000313" key="4">
    <source>
        <dbReference type="Proteomes" id="UP001597299"/>
    </source>
</evidence>
<accession>A0ABW4YZS0</accession>
<dbReference type="SUPFAM" id="SSF53756">
    <property type="entry name" value="UDP-Glycosyltransferase/glycogen phosphorylase"/>
    <property type="match status" value="1"/>
</dbReference>
<feature type="domain" description="Glycosyl transferase family 1" evidence="2">
    <location>
        <begin position="205"/>
        <end position="361"/>
    </location>
</feature>
<keyword evidence="4" id="KW-1185">Reference proteome</keyword>
<name>A0ABW4YZS0_9HYPH</name>
<dbReference type="PANTHER" id="PTHR46401:SF2">
    <property type="entry name" value="GLYCOSYLTRANSFERASE WBBK-RELATED"/>
    <property type="match status" value="1"/>
</dbReference>
<evidence type="ECO:0000313" key="3">
    <source>
        <dbReference type="EMBL" id="MFD2141890.1"/>
    </source>
</evidence>
<dbReference type="RefSeq" id="WP_213351690.1">
    <property type="nucleotide sequence ID" value="NZ_JAHBGB010000006.1"/>
</dbReference>
<dbReference type="EMBL" id="JBHUHD010000001">
    <property type="protein sequence ID" value="MFD2141890.1"/>
    <property type="molecule type" value="Genomic_DNA"/>
</dbReference>
<protein>
    <submittedName>
        <fullName evidence="3">Glycosyltransferase family 4 protein</fullName>
    </submittedName>
</protein>
<dbReference type="PANTHER" id="PTHR46401">
    <property type="entry name" value="GLYCOSYLTRANSFERASE WBBK-RELATED"/>
    <property type="match status" value="1"/>
</dbReference>
<gene>
    <name evidence="3" type="ORF">ACFSNC_15885</name>
</gene>
<dbReference type="CDD" id="cd03809">
    <property type="entry name" value="GT4_MtfB-like"/>
    <property type="match status" value="1"/>
</dbReference>
<comment type="caution">
    <text evidence="3">The sequence shown here is derived from an EMBL/GenBank/DDBJ whole genome shotgun (WGS) entry which is preliminary data.</text>
</comment>
<keyword evidence="1" id="KW-0808">Transferase</keyword>
<evidence type="ECO:0000259" key="2">
    <source>
        <dbReference type="Pfam" id="PF00534"/>
    </source>
</evidence>
<dbReference type="Pfam" id="PF00534">
    <property type="entry name" value="Glycos_transf_1"/>
    <property type="match status" value="1"/>
</dbReference>
<reference evidence="4" key="1">
    <citation type="journal article" date="2019" name="Int. J. Syst. Evol. Microbiol.">
        <title>The Global Catalogue of Microorganisms (GCM) 10K type strain sequencing project: providing services to taxonomists for standard genome sequencing and annotation.</title>
        <authorList>
            <consortium name="The Broad Institute Genomics Platform"/>
            <consortium name="The Broad Institute Genome Sequencing Center for Infectious Disease"/>
            <person name="Wu L."/>
            <person name="Ma J."/>
        </authorList>
    </citation>
    <scope>NUCLEOTIDE SEQUENCE [LARGE SCALE GENOMIC DNA]</scope>
    <source>
        <strain evidence="4">CCM 7435</strain>
    </source>
</reference>
<sequence length="385" mass="42556">MFRPDRDPHDRPFRPSPAAATRRWTVNGDFTTLNPTGVARYAREVTRALDALVAERHPLTQDLALELVVPRPPAMPLPLQAIALRVVPEYSRPRLPQFWVQMQLPRQVSGGLLSFCNLAPVAVRRQVACIHDLQTFNSPQSYSRGFRLAHRVILPLLGRRAAAITTVSELSRDELVRHGVAPAEKIVVTYNGSDHALNWRPQRSRLDVATARPFVLCLLRNQAHKNPELLLRLARPLEAIGVDMMVMGELDAELAARLGGMGARNVHVLGRISDDDFAAALSRALCFLFPSRMEGFGLPAVEAMRWGCPVIASSAPCLPEICGDAALFADPDDDAGWIAAIGQLLASPERRRLLSAAGRERAEMFSWRRIALTYLTLMAAIDRPG</sequence>
<evidence type="ECO:0000256" key="1">
    <source>
        <dbReference type="ARBA" id="ARBA00022679"/>
    </source>
</evidence>